<evidence type="ECO:0000313" key="2">
    <source>
        <dbReference type="Proteomes" id="UP000326678"/>
    </source>
</evidence>
<keyword evidence="2" id="KW-1185">Reference proteome</keyword>
<accession>A0A5P8WEI7</accession>
<gene>
    <name evidence="1" type="ORF">GXM_08731</name>
</gene>
<evidence type="ECO:0000313" key="1">
    <source>
        <dbReference type="EMBL" id="QFS51237.1"/>
    </source>
</evidence>
<reference evidence="1 2" key="1">
    <citation type="submission" date="2019-10" db="EMBL/GenBank/DDBJ databases">
        <title>Genomic and transcriptomic insights into the perfect genentic adaptation of a filamentous nitrogen-fixing cyanobacterium to rice fields.</title>
        <authorList>
            <person name="Chen Z."/>
        </authorList>
    </citation>
    <scope>NUCLEOTIDE SEQUENCE [LARGE SCALE GENOMIC DNA]</scope>
    <source>
        <strain evidence="1">CCNUC1</strain>
    </source>
</reference>
<sequence length="49" mass="5726">MKSQNFQNQSRLWLEMSSYLRTKFFLAHSRLADSEALARLGASPFTFLE</sequence>
<proteinExistence type="predicted"/>
<organism evidence="1 2">
    <name type="scientific">Nostoc sphaeroides CCNUC1</name>
    <dbReference type="NCBI Taxonomy" id="2653204"/>
    <lineage>
        <taxon>Bacteria</taxon>
        <taxon>Bacillati</taxon>
        <taxon>Cyanobacteriota</taxon>
        <taxon>Cyanophyceae</taxon>
        <taxon>Nostocales</taxon>
        <taxon>Nostocaceae</taxon>
        <taxon>Nostoc</taxon>
    </lineage>
</organism>
<name>A0A5P8WEI7_9NOSO</name>
<dbReference type="AlphaFoldDB" id="A0A5P8WEI7"/>
<protein>
    <submittedName>
        <fullName evidence="1">Uncharacterized protein</fullName>
    </submittedName>
</protein>
<dbReference type="KEGG" id="nsh:GXM_08731"/>
<dbReference type="EMBL" id="CP045227">
    <property type="protein sequence ID" value="QFS51237.1"/>
    <property type="molecule type" value="Genomic_DNA"/>
</dbReference>
<dbReference type="Proteomes" id="UP000326678">
    <property type="component" value="Chromosome Gxm2"/>
</dbReference>